<evidence type="ECO:0000256" key="2">
    <source>
        <dbReference type="ARBA" id="ARBA00022737"/>
    </source>
</evidence>
<keyword evidence="2" id="KW-0677">Repeat</keyword>
<dbReference type="Pfam" id="PF05477">
    <property type="entry name" value="SURF2"/>
    <property type="match status" value="1"/>
</dbReference>
<dbReference type="PANTHER" id="PTHR47926:SF475">
    <property type="entry name" value="DYW DOMAIN-CONTAINING PROTEIN"/>
    <property type="match status" value="1"/>
</dbReference>
<proteinExistence type="inferred from homology"/>
<dbReference type="EMBL" id="LR031880">
    <property type="protein sequence ID" value="VDD61660.1"/>
    <property type="molecule type" value="Genomic_DNA"/>
</dbReference>
<feature type="repeat" description="PPR" evidence="3">
    <location>
        <begin position="302"/>
        <end position="336"/>
    </location>
</feature>
<feature type="domain" description="DYW" evidence="5">
    <location>
        <begin position="720"/>
        <end position="808"/>
    </location>
</feature>
<dbReference type="Pfam" id="PF13041">
    <property type="entry name" value="PPR_2"/>
    <property type="match status" value="3"/>
</dbReference>
<dbReference type="PROSITE" id="PS51375">
    <property type="entry name" value="PPR"/>
    <property type="match status" value="8"/>
</dbReference>
<accession>A0A3P6G944</accession>
<dbReference type="GO" id="GO:0009451">
    <property type="term" value="P:RNA modification"/>
    <property type="evidence" value="ECO:0007669"/>
    <property type="project" value="InterPro"/>
</dbReference>
<dbReference type="InterPro" id="IPR002885">
    <property type="entry name" value="PPR_rpt"/>
</dbReference>
<dbReference type="Pfam" id="PF01535">
    <property type="entry name" value="PPR"/>
    <property type="match status" value="5"/>
</dbReference>
<feature type="repeat" description="PPR" evidence="3">
    <location>
        <begin position="504"/>
        <end position="538"/>
    </location>
</feature>
<dbReference type="Pfam" id="PF12854">
    <property type="entry name" value="PPR_1"/>
    <property type="match status" value="1"/>
</dbReference>
<dbReference type="InterPro" id="IPR032867">
    <property type="entry name" value="DYW_dom"/>
</dbReference>
<feature type="region of interest" description="Disordered" evidence="4">
    <location>
        <begin position="964"/>
        <end position="1038"/>
    </location>
</feature>
<gene>
    <name evidence="6" type="ORF">BOLC6T37113H</name>
</gene>
<dbReference type="GO" id="GO:0003723">
    <property type="term" value="F:RNA binding"/>
    <property type="evidence" value="ECO:0007669"/>
    <property type="project" value="InterPro"/>
</dbReference>
<evidence type="ECO:0000256" key="1">
    <source>
        <dbReference type="ARBA" id="ARBA00006643"/>
    </source>
</evidence>
<name>A0A3P6G944_BRAOL</name>
<dbReference type="NCBIfam" id="TIGR00756">
    <property type="entry name" value="PPR"/>
    <property type="match status" value="8"/>
</dbReference>
<evidence type="ECO:0000256" key="3">
    <source>
        <dbReference type="PROSITE-ProRule" id="PRU00708"/>
    </source>
</evidence>
<feature type="repeat" description="PPR" evidence="3">
    <location>
        <begin position="70"/>
        <end position="100"/>
    </location>
</feature>
<feature type="repeat" description="PPR" evidence="3">
    <location>
        <begin position="403"/>
        <end position="437"/>
    </location>
</feature>
<feature type="repeat" description="PPR" evidence="3">
    <location>
        <begin position="473"/>
        <end position="503"/>
    </location>
</feature>
<feature type="repeat" description="PPR" evidence="3">
    <location>
        <begin position="101"/>
        <end position="135"/>
    </location>
</feature>
<dbReference type="FunFam" id="1.25.40.10:FF:000957">
    <property type="entry name" value="Pentatricopeptide repeat-containing protein At4g39530"/>
    <property type="match status" value="1"/>
</dbReference>
<evidence type="ECO:0000256" key="4">
    <source>
        <dbReference type="SAM" id="MobiDB-lite"/>
    </source>
</evidence>
<dbReference type="GO" id="GO:0008270">
    <property type="term" value="F:zinc ion binding"/>
    <property type="evidence" value="ECO:0007669"/>
    <property type="project" value="InterPro"/>
</dbReference>
<dbReference type="Pfam" id="PF20431">
    <property type="entry name" value="E_motif"/>
    <property type="match status" value="1"/>
</dbReference>
<feature type="compositionally biased region" description="Basic and acidic residues" evidence="4">
    <location>
        <begin position="993"/>
        <end position="1016"/>
    </location>
</feature>
<feature type="repeat" description="PPR" evidence="3">
    <location>
        <begin position="201"/>
        <end position="235"/>
    </location>
</feature>
<reference evidence="6" key="1">
    <citation type="submission" date="2018-11" db="EMBL/GenBank/DDBJ databases">
        <authorList>
            <consortium name="Genoscope - CEA"/>
            <person name="William W."/>
        </authorList>
    </citation>
    <scope>NUCLEOTIDE SEQUENCE</scope>
</reference>
<feature type="repeat" description="PPR" evidence="3">
    <location>
        <begin position="575"/>
        <end position="605"/>
    </location>
</feature>
<protein>
    <recommendedName>
        <fullName evidence="5">DYW domain-containing protein</fullName>
    </recommendedName>
</protein>
<dbReference type="FunFam" id="1.25.40.10:FF:000031">
    <property type="entry name" value="Pentatricopeptide repeat-containing protein mitochondrial"/>
    <property type="match status" value="1"/>
</dbReference>
<dbReference type="AlphaFoldDB" id="A0A3P6G944"/>
<evidence type="ECO:0000313" key="6">
    <source>
        <dbReference type="EMBL" id="VDD61660.1"/>
    </source>
</evidence>
<dbReference type="InterPro" id="IPR046960">
    <property type="entry name" value="PPR_At4g14850-like_plant"/>
</dbReference>
<comment type="similarity">
    <text evidence="1">Belongs to the PPR family. PCMP-H subfamily.</text>
</comment>
<dbReference type="InterPro" id="IPR046848">
    <property type="entry name" value="E_motif"/>
</dbReference>
<dbReference type="InterPro" id="IPR008833">
    <property type="entry name" value="Surf2"/>
</dbReference>
<dbReference type="FunFam" id="1.25.40.10:FF:001790">
    <property type="entry name" value="Putative pentatricopeptide repeat-containing protein At2g01510"/>
    <property type="match status" value="1"/>
</dbReference>
<dbReference type="PANTHER" id="PTHR47926">
    <property type="entry name" value="PENTATRICOPEPTIDE REPEAT-CONTAINING PROTEIN"/>
    <property type="match status" value="1"/>
</dbReference>
<dbReference type="Pfam" id="PF14432">
    <property type="entry name" value="DYW_deaminase"/>
    <property type="match status" value="1"/>
</dbReference>
<organism evidence="6">
    <name type="scientific">Brassica oleracea</name>
    <name type="common">Wild cabbage</name>
    <dbReference type="NCBI Taxonomy" id="3712"/>
    <lineage>
        <taxon>Eukaryota</taxon>
        <taxon>Viridiplantae</taxon>
        <taxon>Streptophyta</taxon>
        <taxon>Embryophyta</taxon>
        <taxon>Tracheophyta</taxon>
        <taxon>Spermatophyta</taxon>
        <taxon>Magnoliopsida</taxon>
        <taxon>eudicotyledons</taxon>
        <taxon>Gunneridae</taxon>
        <taxon>Pentapetalae</taxon>
        <taxon>rosids</taxon>
        <taxon>malvids</taxon>
        <taxon>Brassicales</taxon>
        <taxon>Brassicaceae</taxon>
        <taxon>Brassiceae</taxon>
        <taxon>Brassica</taxon>
    </lineage>
</organism>
<dbReference type="Gene3D" id="1.25.40.10">
    <property type="entry name" value="Tetratricopeptide repeat domain"/>
    <property type="match status" value="5"/>
</dbReference>
<evidence type="ECO:0000259" key="5">
    <source>
        <dbReference type="Pfam" id="PF14432"/>
    </source>
</evidence>
<dbReference type="FunFam" id="1.25.40.10:FF:001404">
    <property type="entry name" value="Putative pentatricopeptide repeat-containing protein"/>
    <property type="match status" value="1"/>
</dbReference>
<dbReference type="InterPro" id="IPR011990">
    <property type="entry name" value="TPR-like_helical_dom_sf"/>
</dbReference>
<sequence length="1038" mass="116445">MKLHFVCSRRTRAASLHQLRFLQTPRIDARIIKTGFNTDTCRSNFILEDFLRRGQVSAARKVYDEMPHKNTVSTNTMISGYVKSGEVSSARDLFDAMVDRTVVTWTILMGLYAGNNRFDEAFELFRQMCRSCTLPDHVTFATLLPGCDDAVAVAQVHAFAVKLGFDRNPFLTVCNVFVKSYCEIGRRDLARVVFEQITEKDSVTFNTLITGYEKDGLYIEAVRLFVEMQQLGHKPSDFTFSGVLKAVVGLHDYVLGQQLHGLAVSTGFSRDVAVGNQILDFYSKHDCVVETRKLFNEMPELDFVSYNVVISGYSQAEQYEESLGLFREMQSMGFDRRNYPFATVLSIAANLSSLHIGRQVHCQAIVATADSIPHVGNSLVDMYAKCEMFEEAELIFESLSQQSTVSWTALISGYVQKGLHGDGLKLFTKMRGANLRADQSTFATVLRASAGFASLSLGRQLHGFIIRSGNSENVFSGSGLVDMYAKCGSIKDAVQVFQEMPDRNGVSWNALISAYADNGDGEAAIGAFDRMIHSGLQPDSVSILSVLTACSHSGFVEQGTEYFEAMSRVYGITPGRKHYACMLDLLCRNGRFEEAEKLMEEMPFEPDEIMWSSVLNACRIHKNQSLAERAAEKLFSMEKLRDAAAYVSMSNIYATAGEWENVSLVKKAMRERGIKKVTASSWVEVNHKIHDFSSNDQRHPRGDEIVRKIDELTAEIERLGYKPDTSCVGQDVDEQMKIESLKFHSERLAVAFALISTPEGSPILVMKNLRACRDCHAAIKLISKVVKREITIRDSRRFHHFRDGLCSYERASNWIQRGGRMKKAEGGAENLLGSPTFVDLGNGRLRCAETGHEVVAGDEEAYARNKRCRLGLIDHALSHGKSPLNMFSQCLISRIYLSSCFFGYVLSSKLVCKLTGDTVNKNEQHIWKHVNGKRFLHRLEQVERGAGTSGKTEKIQVTYKHRRLKEDTDSDDSEFWMLNSSSGSESEQESDEENCKDSHCDAKESEELSERTKRMSIEIGPSSFASRKKKIRNSNESC</sequence>